<dbReference type="Proteomes" id="UP001165101">
    <property type="component" value="Unassembled WGS sequence"/>
</dbReference>
<comment type="caution">
    <text evidence="1">The sequence shown here is derived from an EMBL/GenBank/DDBJ whole genome shotgun (WGS) entry which is preliminary data.</text>
</comment>
<organism evidence="1 2">
    <name type="scientific">Candida boidinii</name>
    <name type="common">Yeast</name>
    <dbReference type="NCBI Taxonomy" id="5477"/>
    <lineage>
        <taxon>Eukaryota</taxon>
        <taxon>Fungi</taxon>
        <taxon>Dikarya</taxon>
        <taxon>Ascomycota</taxon>
        <taxon>Saccharomycotina</taxon>
        <taxon>Pichiomycetes</taxon>
        <taxon>Pichiales</taxon>
        <taxon>Pichiaceae</taxon>
        <taxon>Ogataea</taxon>
        <taxon>Ogataea/Candida clade</taxon>
    </lineage>
</organism>
<dbReference type="EMBL" id="BSXV01001117">
    <property type="protein sequence ID" value="GME91813.1"/>
    <property type="molecule type" value="Genomic_DNA"/>
</dbReference>
<proteinExistence type="predicted"/>
<accession>A0ACB5TNA7</accession>
<evidence type="ECO:0000313" key="1">
    <source>
        <dbReference type="EMBL" id="GME91813.1"/>
    </source>
</evidence>
<sequence length="226" mass="25113">MFSRVISSSVKSIVRSVPNQTRLNSTVVKLEFPPSLLNLRIGKIIDIKRHENADKLYVSQIQIEESSTSESNSNENSEIIKPKTLQVCSGLVDYIPSENLLNSRVVLLTNLKPSKMRGVKSEAMLLAASSENKIENTEESKIQVEVVRPPLELPLGTLMYFKGFKPQDPSNISRIKGKAWDNIVSFLKTNSNLEVSYNISDCILVGDKDNTELAAKVETLANSPVH</sequence>
<reference evidence="1" key="1">
    <citation type="submission" date="2023-04" db="EMBL/GenBank/DDBJ databases">
        <title>Candida boidinii NBRC 1967.</title>
        <authorList>
            <person name="Ichikawa N."/>
            <person name="Sato H."/>
            <person name="Tonouchi N."/>
        </authorList>
    </citation>
    <scope>NUCLEOTIDE SEQUENCE</scope>
    <source>
        <strain evidence="1">NBRC 1967</strain>
    </source>
</reference>
<protein>
    <submittedName>
        <fullName evidence="1">Unnamed protein product</fullName>
    </submittedName>
</protein>
<name>A0ACB5TNA7_CANBO</name>
<keyword evidence="2" id="KW-1185">Reference proteome</keyword>
<gene>
    <name evidence="1" type="ORF">Cboi01_000245300</name>
</gene>
<evidence type="ECO:0000313" key="2">
    <source>
        <dbReference type="Proteomes" id="UP001165101"/>
    </source>
</evidence>